<feature type="transmembrane region" description="Helical" evidence="1">
    <location>
        <begin position="169"/>
        <end position="190"/>
    </location>
</feature>
<sequence>MAPTTRTSRHETLATATESEVSFVARPTPQLITTPSRPFLLRHGRSLILIVLIAINLRPAVTGVAPLLADIRGDLGLSNAAAGALTTLPVLCFGLFGLIAPALTRRVREEVLLAGSMALLIVGILVRSGPWQLTLFTGALLVGLAISVGNVAAPALIKRDQPESVTFVTAVYTTAVTLGAAIASGVVVPIQESAGSGWRLPLVLLAAPALLAGLVWSPRALRAARRPIAGGTVSAGLWRNRLAWHVTGFMGLQSLLAYVVFAWLPTLCQDRGMGEGGAGLVLAVSCLVQATGSLLVPAIDRHLRDQRPIVLAVVALTAVGFAGVAWAPVGLIWVSAVALGLGQGAGFALALAFIGLRSGDARVAARLSGMAQGVGYLIAAIGPFAVGLLHDLSNGWTLPVAIMIAIALLEGVPGMTAGRARTIAASAPATVVE</sequence>
<organism evidence="2 3">
    <name type="scientific">Actinomadura alba</name>
    <dbReference type="NCBI Taxonomy" id="406431"/>
    <lineage>
        <taxon>Bacteria</taxon>
        <taxon>Bacillati</taxon>
        <taxon>Actinomycetota</taxon>
        <taxon>Actinomycetes</taxon>
        <taxon>Streptosporangiales</taxon>
        <taxon>Thermomonosporaceae</taxon>
        <taxon>Actinomadura</taxon>
    </lineage>
</organism>
<comment type="caution">
    <text evidence="2">The sequence shown here is derived from an EMBL/GenBank/DDBJ whole genome shotgun (WGS) entry which is preliminary data.</text>
</comment>
<keyword evidence="1" id="KW-1133">Transmembrane helix</keyword>
<feature type="transmembrane region" description="Helical" evidence="1">
    <location>
        <begin position="111"/>
        <end position="129"/>
    </location>
</feature>
<proteinExistence type="predicted"/>
<dbReference type="Pfam" id="PF07690">
    <property type="entry name" value="MFS_1"/>
    <property type="match status" value="1"/>
</dbReference>
<keyword evidence="3" id="KW-1185">Reference proteome</keyword>
<feature type="transmembrane region" description="Helical" evidence="1">
    <location>
        <begin position="367"/>
        <end position="389"/>
    </location>
</feature>
<dbReference type="InterPro" id="IPR052524">
    <property type="entry name" value="MFS_Cyanate_Porter"/>
</dbReference>
<dbReference type="SUPFAM" id="SSF103473">
    <property type="entry name" value="MFS general substrate transporter"/>
    <property type="match status" value="1"/>
</dbReference>
<dbReference type="PANTHER" id="PTHR23523">
    <property type="match status" value="1"/>
</dbReference>
<feature type="transmembrane region" description="Helical" evidence="1">
    <location>
        <begin position="242"/>
        <end position="264"/>
    </location>
</feature>
<feature type="transmembrane region" description="Helical" evidence="1">
    <location>
        <begin position="47"/>
        <end position="68"/>
    </location>
</feature>
<dbReference type="PANTHER" id="PTHR23523:SF2">
    <property type="entry name" value="2-NITROIMIDAZOLE TRANSPORTER"/>
    <property type="match status" value="1"/>
</dbReference>
<dbReference type="Gene3D" id="1.20.1250.20">
    <property type="entry name" value="MFS general substrate transporter like domains"/>
    <property type="match status" value="2"/>
</dbReference>
<evidence type="ECO:0000256" key="1">
    <source>
        <dbReference type="SAM" id="Phobius"/>
    </source>
</evidence>
<accession>A0ABR7LGZ1</accession>
<feature type="transmembrane region" description="Helical" evidence="1">
    <location>
        <begin position="80"/>
        <end position="99"/>
    </location>
</feature>
<gene>
    <name evidence="2" type="ORF">HKK74_01190</name>
</gene>
<feature type="transmembrane region" description="Helical" evidence="1">
    <location>
        <begin position="395"/>
        <end position="412"/>
    </location>
</feature>
<dbReference type="Proteomes" id="UP000805614">
    <property type="component" value="Unassembled WGS sequence"/>
</dbReference>
<keyword evidence="1" id="KW-0472">Membrane</keyword>
<protein>
    <submittedName>
        <fullName evidence="2">MFS transporter</fullName>
    </submittedName>
</protein>
<feature type="transmembrane region" description="Helical" evidence="1">
    <location>
        <begin position="202"/>
        <end position="221"/>
    </location>
</feature>
<dbReference type="InterPro" id="IPR011701">
    <property type="entry name" value="MFS"/>
</dbReference>
<feature type="transmembrane region" description="Helical" evidence="1">
    <location>
        <begin position="135"/>
        <end position="157"/>
    </location>
</feature>
<dbReference type="InterPro" id="IPR036259">
    <property type="entry name" value="MFS_trans_sf"/>
</dbReference>
<feature type="transmembrane region" description="Helical" evidence="1">
    <location>
        <begin position="276"/>
        <end position="296"/>
    </location>
</feature>
<evidence type="ECO:0000313" key="3">
    <source>
        <dbReference type="Proteomes" id="UP000805614"/>
    </source>
</evidence>
<keyword evidence="1" id="KW-0812">Transmembrane</keyword>
<feature type="transmembrane region" description="Helical" evidence="1">
    <location>
        <begin position="332"/>
        <end position="355"/>
    </location>
</feature>
<evidence type="ECO:0000313" key="2">
    <source>
        <dbReference type="EMBL" id="MBC6464119.1"/>
    </source>
</evidence>
<dbReference type="CDD" id="cd17339">
    <property type="entry name" value="MFS_NIMT_CynX_like"/>
    <property type="match status" value="1"/>
</dbReference>
<reference evidence="2 3" key="1">
    <citation type="submission" date="2020-06" db="EMBL/GenBank/DDBJ databases">
        <title>Actinomadura xiongansis sp. nov., isolated from soil of Baiyangdian.</title>
        <authorList>
            <person name="Zhang X."/>
        </authorList>
    </citation>
    <scope>NUCLEOTIDE SEQUENCE [LARGE SCALE GENOMIC DNA]</scope>
    <source>
        <strain evidence="2 3">HBUM206468</strain>
    </source>
</reference>
<name>A0ABR7LGZ1_9ACTN</name>
<feature type="transmembrane region" description="Helical" evidence="1">
    <location>
        <begin position="308"/>
        <end position="326"/>
    </location>
</feature>
<dbReference type="EMBL" id="JABVEC010000001">
    <property type="protein sequence ID" value="MBC6464119.1"/>
    <property type="molecule type" value="Genomic_DNA"/>
</dbReference>